<accession>A0AAE1Y4J6</accession>
<sequence>MVGDWRAALMATPAAPMATPAGPGTSGAMAPPSEPVVGAEQRRTQEVGLQLLQTENPGMLLAYQAETESEAASVAFVTSHQSSLSEAMMELIQLMKNQVPNDPLSVNFGELDDFASMATTPNSNSSPSHSFTSELSIGEWIMDMGATNHMSGNLELFSKFSIPDKAIKISLPDRSKKDVKLIGEVVLSNTITLSQDRTSKQIRAVGRLRGRLYMLDQSSFSISASVSDVSQHAQHVPDSPSSRPAPEATATLPLHDQAAGDPQIPTSAAEVDGAPDLQLGSVIRRSTRPRTQPAWMRDFVCNTTSSSPVILSTDYVACLANSADLHEPRTYAEACLKPEWREAMQLENYLTLNHTEVAFQTCAFLFTITPLLEGCQLALLSIQITPHQTHVSASQFIPSNVSAASC</sequence>
<reference evidence="3" key="1">
    <citation type="submission" date="2020-06" db="EMBL/GenBank/DDBJ databases">
        <authorList>
            <person name="Li T."/>
            <person name="Hu X."/>
            <person name="Zhang T."/>
            <person name="Song X."/>
            <person name="Zhang H."/>
            <person name="Dai N."/>
            <person name="Sheng W."/>
            <person name="Hou X."/>
            <person name="Wei L."/>
        </authorList>
    </citation>
    <scope>NUCLEOTIDE SEQUENCE</scope>
    <source>
        <strain evidence="3">3651</strain>
        <tissue evidence="3">Leaf</tissue>
    </source>
</reference>
<evidence type="ECO:0000313" key="4">
    <source>
        <dbReference type="Proteomes" id="UP001293254"/>
    </source>
</evidence>
<name>A0AAE1Y4J6_9LAMI</name>
<feature type="region of interest" description="Disordered" evidence="1">
    <location>
        <begin position="14"/>
        <end position="35"/>
    </location>
</feature>
<feature type="domain" description="Retrovirus-related Pol polyprotein from transposon TNT 1-94-like beta-barrel" evidence="2">
    <location>
        <begin position="140"/>
        <end position="210"/>
    </location>
</feature>
<proteinExistence type="predicted"/>
<comment type="caution">
    <text evidence="3">The sequence shown here is derived from an EMBL/GenBank/DDBJ whole genome shotgun (WGS) entry which is preliminary data.</text>
</comment>
<dbReference type="Proteomes" id="UP001293254">
    <property type="component" value="Unassembled WGS sequence"/>
</dbReference>
<feature type="compositionally biased region" description="Low complexity" evidence="1">
    <location>
        <begin position="14"/>
        <end position="31"/>
    </location>
</feature>
<gene>
    <name evidence="3" type="ORF">Salat_1882400</name>
</gene>
<keyword evidence="4" id="KW-1185">Reference proteome</keyword>
<organism evidence="3 4">
    <name type="scientific">Sesamum alatum</name>
    <dbReference type="NCBI Taxonomy" id="300844"/>
    <lineage>
        <taxon>Eukaryota</taxon>
        <taxon>Viridiplantae</taxon>
        <taxon>Streptophyta</taxon>
        <taxon>Embryophyta</taxon>
        <taxon>Tracheophyta</taxon>
        <taxon>Spermatophyta</taxon>
        <taxon>Magnoliopsida</taxon>
        <taxon>eudicotyledons</taxon>
        <taxon>Gunneridae</taxon>
        <taxon>Pentapetalae</taxon>
        <taxon>asterids</taxon>
        <taxon>lamiids</taxon>
        <taxon>Lamiales</taxon>
        <taxon>Pedaliaceae</taxon>
        <taxon>Sesamum</taxon>
    </lineage>
</organism>
<evidence type="ECO:0000259" key="2">
    <source>
        <dbReference type="Pfam" id="PF22936"/>
    </source>
</evidence>
<dbReference type="InterPro" id="IPR054722">
    <property type="entry name" value="PolX-like_BBD"/>
</dbReference>
<protein>
    <recommendedName>
        <fullName evidence="2">Retrovirus-related Pol polyprotein from transposon TNT 1-94-like beta-barrel domain-containing protein</fullName>
    </recommendedName>
</protein>
<dbReference type="AlphaFoldDB" id="A0AAE1Y4J6"/>
<evidence type="ECO:0000256" key="1">
    <source>
        <dbReference type="SAM" id="MobiDB-lite"/>
    </source>
</evidence>
<dbReference type="EMBL" id="JACGWO010000007">
    <property type="protein sequence ID" value="KAK4422998.1"/>
    <property type="molecule type" value="Genomic_DNA"/>
</dbReference>
<reference evidence="3" key="2">
    <citation type="journal article" date="2024" name="Plant">
        <title>Genomic evolution and insights into agronomic trait innovations of Sesamum species.</title>
        <authorList>
            <person name="Miao H."/>
            <person name="Wang L."/>
            <person name="Qu L."/>
            <person name="Liu H."/>
            <person name="Sun Y."/>
            <person name="Le M."/>
            <person name="Wang Q."/>
            <person name="Wei S."/>
            <person name="Zheng Y."/>
            <person name="Lin W."/>
            <person name="Duan Y."/>
            <person name="Cao H."/>
            <person name="Xiong S."/>
            <person name="Wang X."/>
            <person name="Wei L."/>
            <person name="Li C."/>
            <person name="Ma Q."/>
            <person name="Ju M."/>
            <person name="Zhao R."/>
            <person name="Li G."/>
            <person name="Mu C."/>
            <person name="Tian Q."/>
            <person name="Mei H."/>
            <person name="Zhang T."/>
            <person name="Gao T."/>
            <person name="Zhang H."/>
        </authorList>
    </citation>
    <scope>NUCLEOTIDE SEQUENCE</scope>
    <source>
        <strain evidence="3">3651</strain>
    </source>
</reference>
<evidence type="ECO:0000313" key="3">
    <source>
        <dbReference type="EMBL" id="KAK4422998.1"/>
    </source>
</evidence>
<dbReference type="Pfam" id="PF22936">
    <property type="entry name" value="Pol_BBD"/>
    <property type="match status" value="1"/>
</dbReference>